<dbReference type="RefSeq" id="XP_016255361.1">
    <property type="nucleotide sequence ID" value="XM_016388433.1"/>
</dbReference>
<dbReference type="STRING" id="569365.A0A0D2CYY7"/>
<reference evidence="1 2" key="1">
    <citation type="submission" date="2015-01" db="EMBL/GenBank/DDBJ databases">
        <title>The Genome Sequence of Cladophialophora immunda CBS83496.</title>
        <authorList>
            <consortium name="The Broad Institute Genomics Platform"/>
            <person name="Cuomo C."/>
            <person name="de Hoog S."/>
            <person name="Gorbushina A."/>
            <person name="Stielow B."/>
            <person name="Teixiera M."/>
            <person name="Abouelleil A."/>
            <person name="Chapman S.B."/>
            <person name="Priest M."/>
            <person name="Young S.K."/>
            <person name="Wortman J."/>
            <person name="Nusbaum C."/>
            <person name="Birren B."/>
        </authorList>
    </citation>
    <scope>NUCLEOTIDE SEQUENCE [LARGE SCALE GENOMIC DNA]</scope>
    <source>
        <strain evidence="1 2">CBS 83496</strain>
    </source>
</reference>
<dbReference type="PANTHER" id="PTHR35391:SF5">
    <property type="entry name" value="DUF6590 DOMAIN-CONTAINING PROTEIN"/>
    <property type="match status" value="1"/>
</dbReference>
<gene>
    <name evidence="1" type="ORF">PV07_01860</name>
</gene>
<dbReference type="HOGENOM" id="CLU_669035_0_0_1"/>
<dbReference type="OrthoDB" id="6133115at2759"/>
<dbReference type="AlphaFoldDB" id="A0A0D2CYY7"/>
<dbReference type="EMBL" id="KN847040">
    <property type="protein sequence ID" value="KIW35145.1"/>
    <property type="molecule type" value="Genomic_DNA"/>
</dbReference>
<dbReference type="VEuPathDB" id="FungiDB:PV07_01860"/>
<organism evidence="1 2">
    <name type="scientific">Cladophialophora immunda</name>
    <dbReference type="NCBI Taxonomy" id="569365"/>
    <lineage>
        <taxon>Eukaryota</taxon>
        <taxon>Fungi</taxon>
        <taxon>Dikarya</taxon>
        <taxon>Ascomycota</taxon>
        <taxon>Pezizomycotina</taxon>
        <taxon>Eurotiomycetes</taxon>
        <taxon>Chaetothyriomycetidae</taxon>
        <taxon>Chaetothyriales</taxon>
        <taxon>Herpotrichiellaceae</taxon>
        <taxon>Cladophialophora</taxon>
    </lineage>
</organism>
<evidence type="ECO:0000313" key="2">
    <source>
        <dbReference type="Proteomes" id="UP000054466"/>
    </source>
</evidence>
<evidence type="ECO:0000313" key="1">
    <source>
        <dbReference type="EMBL" id="KIW35145.1"/>
    </source>
</evidence>
<dbReference type="GeneID" id="27341054"/>
<protein>
    <submittedName>
        <fullName evidence="1">Uncharacterized protein</fullName>
    </submittedName>
</protein>
<name>A0A0D2CYY7_9EURO</name>
<accession>A0A0D2CYY7</accession>
<dbReference type="PANTHER" id="PTHR35391">
    <property type="entry name" value="C2H2-TYPE DOMAIN-CONTAINING PROTEIN-RELATED"/>
    <property type="match status" value="1"/>
</dbReference>
<sequence>MSSTLDSIPRQTETTTASLATLSTNALQLFADLAIIAPENGDAHGTSADSSIEQQHERLLLWASNLGATHLGHSSLDYRLRQADLVRNAIEAFLNDLCGSLLECREFLLYGDLSAMDDVDASVLTRRSCNYSDQAVATAQQIMLEADYGSESGGIEEQDFSLILESIAETINCLYKIATRIRNPATRTLTKKVLDFTIIDRDTGVDLTEEYALLDREHLREMFRDYRSADHLRCSDEQGVSHQALDSALGEPLDFLAQRLAQANTIRRKQFAYWSRHRKKLDGASEATAREVVRVQQPRRQQTSQSVSTIARSVHAADSVVLSLPTTATTLNPAQVDLEDAKSAVTISDYAGSIRSISTTRREVSEIPEPPSNLKGRRYFECPYCLTLCSGAYLERKAWRQVDPCANWNVSVNMFSKGPTYCEICVRMSVRIETAQKGHVSLTRGKNGSPTKIRATGESGAALNTLKPPFPQLPPISIT</sequence>
<dbReference type="Proteomes" id="UP000054466">
    <property type="component" value="Unassembled WGS sequence"/>
</dbReference>
<keyword evidence="2" id="KW-1185">Reference proteome</keyword>
<proteinExistence type="predicted"/>